<dbReference type="FunFam" id="3.30.160.60:FF:000183">
    <property type="entry name" value="E3 ubiquitin-protein ligase ZFP91"/>
    <property type="match status" value="1"/>
</dbReference>
<evidence type="ECO:0000256" key="2">
    <source>
        <dbReference type="ARBA" id="ARBA00006991"/>
    </source>
</evidence>
<evidence type="ECO:0000256" key="6">
    <source>
        <dbReference type="ARBA" id="ARBA00022833"/>
    </source>
</evidence>
<evidence type="ECO:0000313" key="10">
    <source>
        <dbReference type="Proteomes" id="UP000694405"/>
    </source>
</evidence>
<dbReference type="PANTHER" id="PTHR46179:SF11">
    <property type="entry name" value="E3 UBIQUITIN-PROTEIN LIGASE ZFP91"/>
    <property type="match status" value="1"/>
</dbReference>
<keyword evidence="4" id="KW-0677">Repeat</keyword>
<dbReference type="Gene3D" id="3.30.160.60">
    <property type="entry name" value="Classic Zinc Finger"/>
    <property type="match status" value="5"/>
</dbReference>
<dbReference type="InterPro" id="IPR051061">
    <property type="entry name" value="Zinc_finger_trans_reg"/>
</dbReference>
<accession>A0A8V5GRW2</accession>
<dbReference type="SUPFAM" id="SSF57667">
    <property type="entry name" value="beta-beta-alpha zinc fingers"/>
    <property type="match status" value="3"/>
</dbReference>
<dbReference type="Proteomes" id="UP000694405">
    <property type="component" value="Unassembled WGS sequence"/>
</dbReference>
<reference evidence="9" key="1">
    <citation type="submission" date="2020-03" db="EMBL/GenBank/DDBJ databases">
        <title>Melopsittacus undulatus (budgerigar) genome, bMelUnd1, maternal haplotype with Z.</title>
        <authorList>
            <person name="Gedman G."/>
            <person name="Mountcastle J."/>
            <person name="Haase B."/>
            <person name="Formenti G."/>
            <person name="Wright T."/>
            <person name="Apodaca J."/>
            <person name="Pelan S."/>
            <person name="Chow W."/>
            <person name="Rhie A."/>
            <person name="Howe K."/>
            <person name="Fedrigo O."/>
            <person name="Jarvis E.D."/>
        </authorList>
    </citation>
    <scope>NUCLEOTIDE SEQUENCE [LARGE SCALE GENOMIC DNA]</scope>
</reference>
<proteinExistence type="inferred from homology"/>
<evidence type="ECO:0000256" key="1">
    <source>
        <dbReference type="ARBA" id="ARBA00004123"/>
    </source>
</evidence>
<evidence type="ECO:0000313" key="9">
    <source>
        <dbReference type="Ensembl" id="ENSMUNP00000022766.1"/>
    </source>
</evidence>
<comment type="subcellular location">
    <subcellularLocation>
        <location evidence="1">Nucleus</location>
    </subcellularLocation>
</comment>
<dbReference type="PANTHER" id="PTHR46179">
    <property type="entry name" value="ZINC FINGER PROTEIN"/>
    <property type="match status" value="1"/>
</dbReference>
<feature type="region of interest" description="Disordered" evidence="8">
    <location>
        <begin position="326"/>
        <end position="468"/>
    </location>
</feature>
<feature type="compositionally biased region" description="Basic and acidic residues" evidence="8">
    <location>
        <begin position="430"/>
        <end position="439"/>
    </location>
</feature>
<feature type="compositionally biased region" description="Basic and acidic residues" evidence="8">
    <location>
        <begin position="404"/>
        <end position="423"/>
    </location>
</feature>
<dbReference type="FunFam" id="3.30.160.60:FF:000511">
    <property type="entry name" value="zinc finger protein 692 isoform X2"/>
    <property type="match status" value="1"/>
</dbReference>
<sequence>MSPHDPQRPPWSGADSGSRCPVPVSRYPIAVSLYSVPESLYPIVISLYPIPICLYPIVISLYPIVISLYPIPVSCYPIPISLYPIPVSLYPIPESLYPIPISLYPIPISLYPIPVSLYPIPISLYPIPVSLYPIPKSLYPIPISLYPIPVSFYPIPISLYPIPKSLYPIPISLYPIPISLYPIPVSLYPIPVSCVPQPIPMDPSRPPPDCIRRQRRRELDARRSKCRIRIGGHLERWCRLKEQLGFALHSQLAQFLLDRYSSHGCVWSSGDPEPGVLHAEALQRLVVLSHGHSQECGFIPAVKAPAPGTAAPLVWECVAGHSFSWSREPGGDLGGSSRRRSMRCGGNGEPGAEPDALGAVPEAAAETGSTGKEHGSALTPEEQGEQGPEPQQDEDEEDDLTYTDDLRDENYHPSLDREPEPQRRLSQSKAPKEPIKEEQPPEQLSLSPPEGKSRRVSCKRRAQGSDEDVAQIGPKRIRKAAKREILLCDFEGCGKIFSNRQYLNHHQKYQHVHQKTFTCPEPACGKSFNFKKHLKEHEKLHSDKRDYICEFCARSFRTSSNLIIHRRIHTGEKPLQCEVCGFTCRQKASLNWHMRKHGAAAGYQFSCELCGKRFEKRDNVTAHKSKSHPPGGAGHREHIPAPIVEHGDGIGMQDAGAAQGCSMEGVGAADASCLD</sequence>
<keyword evidence="7" id="KW-0539">Nucleus</keyword>
<dbReference type="FunFam" id="3.30.160.60:FF:000598">
    <property type="entry name" value="zinc finger protein 692 isoform X2"/>
    <property type="match status" value="1"/>
</dbReference>
<dbReference type="GO" id="GO:0008270">
    <property type="term" value="F:zinc ion binding"/>
    <property type="evidence" value="ECO:0007669"/>
    <property type="project" value="UniProtKB-KW"/>
</dbReference>
<dbReference type="AlphaFoldDB" id="A0A8V5GRW2"/>
<evidence type="ECO:0000256" key="5">
    <source>
        <dbReference type="ARBA" id="ARBA00022771"/>
    </source>
</evidence>
<reference evidence="9" key="3">
    <citation type="submission" date="2025-09" db="UniProtKB">
        <authorList>
            <consortium name="Ensembl"/>
        </authorList>
    </citation>
    <scope>IDENTIFICATION</scope>
</reference>
<keyword evidence="10" id="KW-1185">Reference proteome</keyword>
<evidence type="ECO:0000256" key="3">
    <source>
        <dbReference type="ARBA" id="ARBA00022723"/>
    </source>
</evidence>
<dbReference type="SMART" id="SM00355">
    <property type="entry name" value="ZnF_C2H2"/>
    <property type="match status" value="5"/>
</dbReference>
<evidence type="ECO:0000256" key="8">
    <source>
        <dbReference type="SAM" id="MobiDB-lite"/>
    </source>
</evidence>
<dbReference type="InterPro" id="IPR013087">
    <property type="entry name" value="Znf_C2H2_type"/>
</dbReference>
<organism evidence="9 10">
    <name type="scientific">Melopsittacus undulatus</name>
    <name type="common">Budgerigar</name>
    <name type="synonym">Psittacus undulatus</name>
    <dbReference type="NCBI Taxonomy" id="13146"/>
    <lineage>
        <taxon>Eukaryota</taxon>
        <taxon>Metazoa</taxon>
        <taxon>Chordata</taxon>
        <taxon>Craniata</taxon>
        <taxon>Vertebrata</taxon>
        <taxon>Euteleostomi</taxon>
        <taxon>Archelosauria</taxon>
        <taxon>Archosauria</taxon>
        <taxon>Dinosauria</taxon>
        <taxon>Saurischia</taxon>
        <taxon>Theropoda</taxon>
        <taxon>Coelurosauria</taxon>
        <taxon>Aves</taxon>
        <taxon>Neognathae</taxon>
        <taxon>Neoaves</taxon>
        <taxon>Telluraves</taxon>
        <taxon>Australaves</taxon>
        <taxon>Psittaciformes</taxon>
        <taxon>Psittaculidae</taxon>
        <taxon>Melopsittacus</taxon>
    </lineage>
</organism>
<dbReference type="Ensembl" id="ENSMUNT00000035264.1">
    <property type="protein sequence ID" value="ENSMUNP00000022766.1"/>
    <property type="gene ID" value="ENSMUNG00000018880.1"/>
</dbReference>
<evidence type="ECO:0000256" key="4">
    <source>
        <dbReference type="ARBA" id="ARBA00022737"/>
    </source>
</evidence>
<feature type="compositionally biased region" description="Acidic residues" evidence="8">
    <location>
        <begin position="391"/>
        <end position="402"/>
    </location>
</feature>
<reference evidence="9" key="2">
    <citation type="submission" date="2025-08" db="UniProtKB">
        <authorList>
            <consortium name="Ensembl"/>
        </authorList>
    </citation>
    <scope>IDENTIFICATION</scope>
</reference>
<keyword evidence="6" id="KW-0862">Zinc</keyword>
<evidence type="ECO:0000256" key="7">
    <source>
        <dbReference type="ARBA" id="ARBA00023242"/>
    </source>
</evidence>
<dbReference type="PROSITE" id="PS50157">
    <property type="entry name" value="ZINC_FINGER_C2H2_2"/>
    <property type="match status" value="5"/>
</dbReference>
<dbReference type="PROSITE" id="PS00028">
    <property type="entry name" value="ZINC_FINGER_C2H2_1"/>
    <property type="match status" value="4"/>
</dbReference>
<name>A0A8V5GRW2_MELUD</name>
<dbReference type="GO" id="GO:0006357">
    <property type="term" value="P:regulation of transcription by RNA polymerase II"/>
    <property type="evidence" value="ECO:0007669"/>
    <property type="project" value="TreeGrafter"/>
</dbReference>
<dbReference type="Pfam" id="PF00096">
    <property type="entry name" value="zf-C2H2"/>
    <property type="match status" value="5"/>
</dbReference>
<protein>
    <submittedName>
        <fullName evidence="9">Uncharacterized protein</fullName>
    </submittedName>
</protein>
<keyword evidence="3" id="KW-0479">Metal-binding</keyword>
<dbReference type="GO" id="GO:0005634">
    <property type="term" value="C:nucleus"/>
    <property type="evidence" value="ECO:0007669"/>
    <property type="project" value="UniProtKB-SubCell"/>
</dbReference>
<comment type="similarity">
    <text evidence="2">Belongs to the krueppel C2H2-type zinc-finger protein family.</text>
</comment>
<gene>
    <name evidence="9" type="primary">LOC115947217</name>
</gene>
<keyword evidence="5" id="KW-0863">Zinc-finger</keyword>
<dbReference type="InterPro" id="IPR036236">
    <property type="entry name" value="Znf_C2H2_sf"/>
</dbReference>